<accession>A0AAW6ATH4</accession>
<dbReference type="PROSITE" id="PS00675">
    <property type="entry name" value="SIGMA54_INTERACT_1"/>
    <property type="match status" value="1"/>
</dbReference>
<keyword evidence="2" id="KW-0547">Nucleotide-binding</keyword>
<proteinExistence type="predicted"/>
<dbReference type="Proteomes" id="UP001203136">
    <property type="component" value="Unassembled WGS sequence"/>
</dbReference>
<name>A0AAW6ATH4_CLOSY</name>
<dbReference type="SUPFAM" id="SSF46689">
    <property type="entry name" value="Homeodomain-like"/>
    <property type="match status" value="1"/>
</dbReference>
<evidence type="ECO:0000259" key="6">
    <source>
        <dbReference type="PROSITE" id="PS50045"/>
    </source>
</evidence>
<evidence type="ECO:0000313" key="8">
    <source>
        <dbReference type="EMBL" id="MCK0088732.1"/>
    </source>
</evidence>
<dbReference type="InterPro" id="IPR027417">
    <property type="entry name" value="P-loop_NTPase"/>
</dbReference>
<evidence type="ECO:0000256" key="1">
    <source>
        <dbReference type="ARBA" id="ARBA00018672"/>
    </source>
</evidence>
<dbReference type="PANTHER" id="PTHR32071:SF113">
    <property type="entry name" value="ALGINATE BIOSYNTHESIS TRANSCRIPTIONAL REGULATORY PROTEIN ALGB"/>
    <property type="match status" value="1"/>
</dbReference>
<evidence type="ECO:0000313" key="10">
    <source>
        <dbReference type="Proteomes" id="UP001300871"/>
    </source>
</evidence>
<dbReference type="InterPro" id="IPR009057">
    <property type="entry name" value="Homeodomain-like_sf"/>
</dbReference>
<dbReference type="Pfam" id="PF00158">
    <property type="entry name" value="Sigma54_activat"/>
    <property type="match status" value="1"/>
</dbReference>
<reference evidence="8" key="1">
    <citation type="journal article" date="2022" name="Cell Host Microbe">
        <title>Colonization of the live biotherapeutic product VE303 and modulation of the microbiota and metabolites in healthy volunteers.</title>
        <authorList>
            <person name="Dsouza M."/>
            <person name="Menon R."/>
            <person name="Crossette E."/>
            <person name="Bhattarai S.K."/>
            <person name="Schneider J."/>
            <person name="Kim Y.G."/>
            <person name="Reddy S."/>
            <person name="Caballero S."/>
            <person name="Felix C."/>
            <person name="Cornacchione L."/>
            <person name="Hendrickson J."/>
            <person name="Watson A.R."/>
            <person name="Minot S.S."/>
            <person name="Greenfield N."/>
            <person name="Schopf L."/>
            <person name="Szabady R."/>
            <person name="Patarroyo J."/>
            <person name="Smith W."/>
            <person name="Harrison P."/>
            <person name="Kuijper E.J."/>
            <person name="Kelly C.P."/>
            <person name="Olle B."/>
            <person name="Bobilev D."/>
            <person name="Silber J.L."/>
            <person name="Bucci V."/>
            <person name="Roberts B."/>
            <person name="Faith J."/>
            <person name="Norman J.M."/>
        </authorList>
    </citation>
    <scope>NUCLEOTIDE SEQUENCE</scope>
    <source>
        <strain evidence="8">VE303-04</strain>
    </source>
</reference>
<dbReference type="AlphaFoldDB" id="A0AAW6ATH4"/>
<feature type="domain" description="Sigma-54 factor interaction" evidence="6">
    <location>
        <begin position="136"/>
        <end position="366"/>
    </location>
</feature>
<dbReference type="GO" id="GO:0006355">
    <property type="term" value="P:regulation of DNA-templated transcription"/>
    <property type="evidence" value="ECO:0007669"/>
    <property type="project" value="InterPro"/>
</dbReference>
<dbReference type="Proteomes" id="UP001300871">
    <property type="component" value="Unassembled WGS sequence"/>
</dbReference>
<organism evidence="9 10">
    <name type="scientific">Clostridium symbiosum</name>
    <name type="common">Bacteroides symbiosus</name>
    <dbReference type="NCBI Taxonomy" id="1512"/>
    <lineage>
        <taxon>Bacteria</taxon>
        <taxon>Bacillati</taxon>
        <taxon>Bacillota</taxon>
        <taxon>Clostridia</taxon>
        <taxon>Lachnospirales</taxon>
        <taxon>Lachnospiraceae</taxon>
        <taxon>Otoolea</taxon>
    </lineage>
</organism>
<dbReference type="InterPro" id="IPR001789">
    <property type="entry name" value="Sig_transdc_resp-reg_receiver"/>
</dbReference>
<feature type="modified residue" description="4-aspartylphosphate" evidence="5">
    <location>
        <position position="52"/>
    </location>
</feature>
<dbReference type="InterPro" id="IPR025943">
    <property type="entry name" value="Sigma_54_int_dom_ATP-bd_2"/>
</dbReference>
<dbReference type="SMART" id="SM00382">
    <property type="entry name" value="AAA"/>
    <property type="match status" value="1"/>
</dbReference>
<dbReference type="GeneID" id="57968007"/>
<dbReference type="RefSeq" id="WP_009297692.1">
    <property type="nucleotide sequence ID" value="NZ_BAABZD010000003.1"/>
</dbReference>
<keyword evidence="3" id="KW-0067">ATP-binding</keyword>
<dbReference type="SUPFAM" id="SSF52172">
    <property type="entry name" value="CheY-like"/>
    <property type="match status" value="1"/>
</dbReference>
<dbReference type="InterPro" id="IPR003593">
    <property type="entry name" value="AAA+_ATPase"/>
</dbReference>
<dbReference type="Gene3D" id="3.40.50.300">
    <property type="entry name" value="P-loop containing nucleotide triphosphate hydrolases"/>
    <property type="match status" value="1"/>
</dbReference>
<evidence type="ECO:0000256" key="2">
    <source>
        <dbReference type="ARBA" id="ARBA00022741"/>
    </source>
</evidence>
<protein>
    <recommendedName>
        <fullName evidence="1">Stage 0 sporulation protein A homolog</fullName>
    </recommendedName>
</protein>
<evidence type="ECO:0000256" key="4">
    <source>
        <dbReference type="ARBA" id="ARBA00024867"/>
    </source>
</evidence>
<dbReference type="Gene3D" id="1.10.10.60">
    <property type="entry name" value="Homeodomain-like"/>
    <property type="match status" value="1"/>
</dbReference>
<dbReference type="InterPro" id="IPR002078">
    <property type="entry name" value="Sigma_54_int"/>
</dbReference>
<sequence>MKKILVVDDEFLIRYTLEEGLKDRGYDAKSAGTIEEAVECVKKFHPNVVILDNLLEHSVGMDEIATFKNMDEDIQVILMTAYGSVSQAVEATKRGAYDYVLKPFDVDEIDFIIKRCLEQMKRRDSLEFLKGKSQDFTGISEAVCQIRSQIKVLGENSSVNVLIRGETGTGKEVVARQIHDCSDRRENLMVRINCGAIPENLLESELFGYEKGAFAGALKTKKGLIELANGGTVFLDEIGELPLAMQTKLLTFLDDRKYKRIGGLEDIELDVRVIAATNRNLERAIAQGQFREDLFYRLNVMQIVIPPLRERREDIPALCDYYLDYYNKSFAKNIERVEPDFMRELILYDWKGNVRELKNIFERCFLFSQGNVLEKHVELTPVEKTETGGHGNCYYLKDLEKGPISLEQEVLVLEKLYMNQALKISNNNLTKAAALLGTTRFSIKRKMEREE</sequence>
<reference evidence="9" key="2">
    <citation type="submission" date="2023-01" db="EMBL/GenBank/DDBJ databases">
        <title>Human gut microbiome strain richness.</title>
        <authorList>
            <person name="Chen-Liaw A."/>
        </authorList>
    </citation>
    <scope>NUCLEOTIDE SEQUENCE</scope>
    <source>
        <strain evidence="9">B1_m1001713B170214d0_201011</strain>
    </source>
</reference>
<dbReference type="PANTHER" id="PTHR32071">
    <property type="entry name" value="TRANSCRIPTIONAL REGULATORY PROTEIN"/>
    <property type="match status" value="1"/>
</dbReference>
<comment type="caution">
    <text evidence="9">The sequence shown here is derived from an EMBL/GenBank/DDBJ whole genome shotgun (WGS) entry which is preliminary data.</text>
</comment>
<dbReference type="InterPro" id="IPR011006">
    <property type="entry name" value="CheY-like_superfamily"/>
</dbReference>
<dbReference type="CDD" id="cd00009">
    <property type="entry name" value="AAA"/>
    <property type="match status" value="1"/>
</dbReference>
<dbReference type="EMBL" id="JAQLGM010000006">
    <property type="protein sequence ID" value="MDB1999360.1"/>
    <property type="molecule type" value="Genomic_DNA"/>
</dbReference>
<feature type="domain" description="Response regulatory" evidence="7">
    <location>
        <begin position="3"/>
        <end position="117"/>
    </location>
</feature>
<evidence type="ECO:0000256" key="3">
    <source>
        <dbReference type="ARBA" id="ARBA00022840"/>
    </source>
</evidence>
<dbReference type="PROSITE" id="PS00676">
    <property type="entry name" value="SIGMA54_INTERACT_2"/>
    <property type="match status" value="1"/>
</dbReference>
<dbReference type="EMBL" id="JAINVB010000002">
    <property type="protein sequence ID" value="MCK0088732.1"/>
    <property type="molecule type" value="Genomic_DNA"/>
</dbReference>
<dbReference type="GO" id="GO:0000160">
    <property type="term" value="P:phosphorelay signal transduction system"/>
    <property type="evidence" value="ECO:0007669"/>
    <property type="project" value="InterPro"/>
</dbReference>
<dbReference type="Pfam" id="PF00072">
    <property type="entry name" value="Response_reg"/>
    <property type="match status" value="1"/>
</dbReference>
<dbReference type="InterPro" id="IPR058031">
    <property type="entry name" value="AAA_lid_NorR"/>
</dbReference>
<evidence type="ECO:0000256" key="5">
    <source>
        <dbReference type="PROSITE-ProRule" id="PRU00169"/>
    </source>
</evidence>
<dbReference type="PROSITE" id="PS50110">
    <property type="entry name" value="RESPONSE_REGULATORY"/>
    <property type="match status" value="1"/>
</dbReference>
<dbReference type="PROSITE" id="PS50045">
    <property type="entry name" value="SIGMA54_INTERACT_4"/>
    <property type="match status" value="1"/>
</dbReference>
<dbReference type="SMART" id="SM00448">
    <property type="entry name" value="REC"/>
    <property type="match status" value="1"/>
</dbReference>
<keyword evidence="5" id="KW-0597">Phosphoprotein</keyword>
<dbReference type="GO" id="GO:0005524">
    <property type="term" value="F:ATP binding"/>
    <property type="evidence" value="ECO:0007669"/>
    <property type="project" value="UniProtKB-KW"/>
</dbReference>
<evidence type="ECO:0000259" key="7">
    <source>
        <dbReference type="PROSITE" id="PS50110"/>
    </source>
</evidence>
<comment type="function">
    <text evidence="4">May play the central regulatory role in sporulation. It may be an element of the effector pathway responsible for the activation of sporulation genes in response to nutritional stress. Spo0A may act in concert with spo0H (a sigma factor) to control the expression of some genes that are critical to the sporulation process.</text>
</comment>
<evidence type="ECO:0000313" key="9">
    <source>
        <dbReference type="EMBL" id="MDB1999360.1"/>
    </source>
</evidence>
<dbReference type="Gene3D" id="3.40.50.2300">
    <property type="match status" value="1"/>
</dbReference>
<dbReference type="Gene3D" id="1.10.8.60">
    <property type="match status" value="1"/>
</dbReference>
<dbReference type="InterPro" id="IPR025662">
    <property type="entry name" value="Sigma_54_int_dom_ATP-bd_1"/>
</dbReference>
<dbReference type="FunFam" id="3.40.50.300:FF:000006">
    <property type="entry name" value="DNA-binding transcriptional regulator NtrC"/>
    <property type="match status" value="1"/>
</dbReference>
<gene>
    <name evidence="8" type="ORF">K5I21_23300</name>
    <name evidence="9" type="ORF">PM006_04045</name>
</gene>
<dbReference type="SUPFAM" id="SSF52540">
    <property type="entry name" value="P-loop containing nucleoside triphosphate hydrolases"/>
    <property type="match status" value="1"/>
</dbReference>
<dbReference type="Pfam" id="PF25601">
    <property type="entry name" value="AAA_lid_14"/>
    <property type="match status" value="1"/>
</dbReference>